<proteinExistence type="predicted"/>
<dbReference type="AlphaFoldDB" id="A0A1H2QKX0"/>
<evidence type="ECO:0000256" key="1">
    <source>
        <dbReference type="SAM" id="MobiDB-lite"/>
    </source>
</evidence>
<evidence type="ECO:0000313" key="2">
    <source>
        <dbReference type="EMBL" id="SDW07806.1"/>
    </source>
</evidence>
<accession>A0A1H2QKX0</accession>
<keyword evidence="3" id="KW-1185">Reference proteome</keyword>
<sequence length="45" mass="5250">MTEPYRAPFYASLEIDRMINEGGHVDPARDMESFVCEEKEENDLN</sequence>
<dbReference type="Proteomes" id="UP000199488">
    <property type="component" value="Unassembled WGS sequence"/>
</dbReference>
<dbReference type="RefSeq" id="WP_176967588.1">
    <property type="nucleotide sequence ID" value="NZ_FNNC01000001.1"/>
</dbReference>
<name>A0A1H2QKX0_9BACI</name>
<gene>
    <name evidence="2" type="ORF">SAMN05421781_0367</name>
</gene>
<evidence type="ECO:0000313" key="3">
    <source>
        <dbReference type="Proteomes" id="UP000199488"/>
    </source>
</evidence>
<protein>
    <submittedName>
        <fullName evidence="2">Uncharacterized protein</fullName>
    </submittedName>
</protein>
<dbReference type="EMBL" id="FNNC01000001">
    <property type="protein sequence ID" value="SDW07806.1"/>
    <property type="molecule type" value="Genomic_DNA"/>
</dbReference>
<feature type="region of interest" description="Disordered" evidence="1">
    <location>
        <begin position="24"/>
        <end position="45"/>
    </location>
</feature>
<organism evidence="2 3">
    <name type="scientific">Marinococcus luteus</name>
    <dbReference type="NCBI Taxonomy" id="1122204"/>
    <lineage>
        <taxon>Bacteria</taxon>
        <taxon>Bacillati</taxon>
        <taxon>Bacillota</taxon>
        <taxon>Bacilli</taxon>
        <taxon>Bacillales</taxon>
        <taxon>Bacillaceae</taxon>
        <taxon>Marinococcus</taxon>
    </lineage>
</organism>
<reference evidence="2 3" key="1">
    <citation type="submission" date="2016-10" db="EMBL/GenBank/DDBJ databases">
        <authorList>
            <person name="de Groot N.N."/>
        </authorList>
    </citation>
    <scope>NUCLEOTIDE SEQUENCE [LARGE SCALE GENOMIC DNA]</scope>
    <source>
        <strain evidence="2 3">DSM 23126</strain>
    </source>
</reference>